<dbReference type="PROSITE" id="PS00079">
    <property type="entry name" value="MULTICOPPER_OXIDASE1"/>
    <property type="match status" value="1"/>
</dbReference>
<proteinExistence type="predicted"/>
<dbReference type="PANTHER" id="PTHR38439">
    <property type="entry name" value="AURACYANIN-B"/>
    <property type="match status" value="1"/>
</dbReference>
<dbReference type="InterPro" id="IPR028096">
    <property type="entry name" value="EfeO_Cupredoxin"/>
</dbReference>
<keyword evidence="3" id="KW-0472">Membrane</keyword>
<gene>
    <name evidence="5" type="ORF">UT77_C0005G0071</name>
</gene>
<organism evidence="5 6">
    <name type="scientific">Candidatus Daviesbacteria bacterium GW2011_GWC2_40_12</name>
    <dbReference type="NCBI Taxonomy" id="1618431"/>
    <lineage>
        <taxon>Bacteria</taxon>
        <taxon>Candidatus Daviesiibacteriota</taxon>
    </lineage>
</organism>
<evidence type="ECO:0000313" key="6">
    <source>
        <dbReference type="Proteomes" id="UP000034881"/>
    </source>
</evidence>
<dbReference type="CDD" id="cd04215">
    <property type="entry name" value="Nitrosocyanin"/>
    <property type="match status" value="1"/>
</dbReference>
<dbReference type="AlphaFoldDB" id="A0A0G0QX20"/>
<feature type="domain" description="EfeO-type cupredoxin-like" evidence="4">
    <location>
        <begin position="46"/>
        <end position="137"/>
    </location>
</feature>
<evidence type="ECO:0000256" key="2">
    <source>
        <dbReference type="ARBA" id="ARBA00023008"/>
    </source>
</evidence>
<name>A0A0G0QX20_9BACT</name>
<evidence type="ECO:0000259" key="4">
    <source>
        <dbReference type="Pfam" id="PF13473"/>
    </source>
</evidence>
<dbReference type="InterPro" id="IPR008972">
    <property type="entry name" value="Cupredoxin"/>
</dbReference>
<dbReference type="Gene3D" id="2.60.40.420">
    <property type="entry name" value="Cupredoxins - blue copper proteins"/>
    <property type="match status" value="1"/>
</dbReference>
<evidence type="ECO:0000256" key="1">
    <source>
        <dbReference type="ARBA" id="ARBA00022723"/>
    </source>
</evidence>
<comment type="caution">
    <text evidence="5">The sequence shown here is derived from an EMBL/GenBank/DDBJ whole genome shotgun (WGS) entry which is preliminary data.</text>
</comment>
<dbReference type="InterPro" id="IPR017527">
    <property type="entry name" value="Nitrosocyanin"/>
</dbReference>
<dbReference type="EMBL" id="LBYB01000005">
    <property type="protein sequence ID" value="KKR41956.1"/>
    <property type="molecule type" value="Genomic_DNA"/>
</dbReference>
<dbReference type="SUPFAM" id="SSF49503">
    <property type="entry name" value="Cupredoxins"/>
    <property type="match status" value="1"/>
</dbReference>
<evidence type="ECO:0000256" key="3">
    <source>
        <dbReference type="SAM" id="Phobius"/>
    </source>
</evidence>
<dbReference type="Pfam" id="PF13473">
    <property type="entry name" value="Cupredoxin_1"/>
    <property type="match status" value="1"/>
</dbReference>
<keyword evidence="1" id="KW-0479">Metal-binding</keyword>
<dbReference type="PANTHER" id="PTHR38439:SF3">
    <property type="entry name" value="COPPER-RESISTANT CUPROPROTEIN COPI"/>
    <property type="match status" value="1"/>
</dbReference>
<dbReference type="InterPro" id="IPR050845">
    <property type="entry name" value="Cu-binding_ET"/>
</dbReference>
<reference evidence="5 6" key="1">
    <citation type="journal article" date="2015" name="Nature">
        <title>rRNA introns, odd ribosomes, and small enigmatic genomes across a large radiation of phyla.</title>
        <authorList>
            <person name="Brown C.T."/>
            <person name="Hug L.A."/>
            <person name="Thomas B.C."/>
            <person name="Sharon I."/>
            <person name="Castelle C.J."/>
            <person name="Singh A."/>
            <person name="Wilkins M.J."/>
            <person name="Williams K.H."/>
            <person name="Banfield J.F."/>
        </authorList>
    </citation>
    <scope>NUCLEOTIDE SEQUENCE [LARGE SCALE GENOMIC DNA]</scope>
</reference>
<sequence>MKYLKSQTIIVAIVILLVVIGGAWYLSGKGGVQAPTPTQTPGITLDQPDKTFEVEGKPFEFNPKELKVKKGDVVKITFKNTQGFHDLSVDGYNVKTKQIQAGESDTIQFRADKAGTFPMFCGVGTHRQQGMEGVLIVEE</sequence>
<keyword evidence="3" id="KW-0812">Transmembrane</keyword>
<dbReference type="Proteomes" id="UP000034881">
    <property type="component" value="Unassembled WGS sequence"/>
</dbReference>
<dbReference type="InterPro" id="IPR033138">
    <property type="entry name" value="Cu_oxidase_CS"/>
</dbReference>
<keyword evidence="2" id="KW-0186">Copper</keyword>
<accession>A0A0G0QX20</accession>
<dbReference type="GO" id="GO:0046872">
    <property type="term" value="F:metal ion binding"/>
    <property type="evidence" value="ECO:0007669"/>
    <property type="project" value="UniProtKB-KW"/>
</dbReference>
<evidence type="ECO:0000313" key="5">
    <source>
        <dbReference type="EMBL" id="KKR41956.1"/>
    </source>
</evidence>
<feature type="transmembrane region" description="Helical" evidence="3">
    <location>
        <begin position="6"/>
        <end position="26"/>
    </location>
</feature>
<keyword evidence="3" id="KW-1133">Transmembrane helix</keyword>
<protein>
    <submittedName>
        <fullName evidence="5">Heme/copper-type cytochrome/quinol oxidase, subunit 2</fullName>
    </submittedName>
</protein>